<keyword evidence="1" id="KW-0812">Transmembrane</keyword>
<feature type="transmembrane region" description="Helical" evidence="1">
    <location>
        <begin position="113"/>
        <end position="131"/>
    </location>
</feature>
<dbReference type="SUPFAM" id="SSF48317">
    <property type="entry name" value="Acid phosphatase/Vanadium-dependent haloperoxidase"/>
    <property type="match status" value="1"/>
</dbReference>
<dbReference type="SMART" id="SM00014">
    <property type="entry name" value="acidPPc"/>
    <property type="match status" value="1"/>
</dbReference>
<dbReference type="InterPro" id="IPR036938">
    <property type="entry name" value="PAP2/HPO_sf"/>
</dbReference>
<gene>
    <name evidence="3" type="ORF">INT48_004001</name>
</gene>
<dbReference type="AlphaFoldDB" id="A0A8H7SJZ1"/>
<organism evidence="3 4">
    <name type="scientific">Thamnidium elegans</name>
    <dbReference type="NCBI Taxonomy" id="101142"/>
    <lineage>
        <taxon>Eukaryota</taxon>
        <taxon>Fungi</taxon>
        <taxon>Fungi incertae sedis</taxon>
        <taxon>Mucoromycota</taxon>
        <taxon>Mucoromycotina</taxon>
        <taxon>Mucoromycetes</taxon>
        <taxon>Mucorales</taxon>
        <taxon>Mucorineae</taxon>
        <taxon>Mucoraceae</taxon>
        <taxon>Thamnidium</taxon>
    </lineage>
</organism>
<dbReference type="Proteomes" id="UP000613177">
    <property type="component" value="Unassembled WGS sequence"/>
</dbReference>
<feature type="transmembrane region" description="Helical" evidence="1">
    <location>
        <begin position="85"/>
        <end position="101"/>
    </location>
</feature>
<keyword evidence="4" id="KW-1185">Reference proteome</keyword>
<protein>
    <recommendedName>
        <fullName evidence="2">Phosphatidic acid phosphatase type 2/haloperoxidase domain-containing protein</fullName>
    </recommendedName>
</protein>
<accession>A0A8H7SJZ1</accession>
<dbReference type="EMBL" id="JAEPRE010000237">
    <property type="protein sequence ID" value="KAG2229875.1"/>
    <property type="molecule type" value="Genomic_DNA"/>
</dbReference>
<feature type="domain" description="Phosphatidic acid phosphatase type 2/haloperoxidase" evidence="2">
    <location>
        <begin position="18"/>
        <end position="128"/>
    </location>
</feature>
<dbReference type="Gene3D" id="1.20.144.10">
    <property type="entry name" value="Phosphatidic acid phosphatase type 2/haloperoxidase"/>
    <property type="match status" value="1"/>
</dbReference>
<sequence length="157" mass="17953">MAKSVKKGFLNVLSWPSCRHETATTVISAKILKRIIQQPRPIRRQGGKIKMKKSYGMPSSHSAAICFLTTYLQCLFTAALTWQNVIVLLFFHGFSLAVVWSRVRLGHHTKSQVICGSLFGFSCALVAFYLWKSYFFTFDLDGRVNEAFSYLFNLRTR</sequence>
<proteinExistence type="predicted"/>
<reference evidence="3" key="1">
    <citation type="submission" date="2021-01" db="EMBL/GenBank/DDBJ databases">
        <title>Metabolic potential, ecology and presence of endohyphal bacteria is reflected in genomic diversity of Mucoromycotina.</title>
        <authorList>
            <person name="Muszewska A."/>
            <person name="Okrasinska A."/>
            <person name="Steczkiewicz K."/>
            <person name="Drgas O."/>
            <person name="Orlowska M."/>
            <person name="Perlinska-Lenart U."/>
            <person name="Aleksandrzak-Piekarczyk T."/>
            <person name="Szatraj K."/>
            <person name="Zielenkiewicz U."/>
            <person name="Pilsyk S."/>
            <person name="Malc E."/>
            <person name="Mieczkowski P."/>
            <person name="Kruszewska J.S."/>
            <person name="Biernat P."/>
            <person name="Pawlowska J."/>
        </authorList>
    </citation>
    <scope>NUCLEOTIDE SEQUENCE</scope>
    <source>
        <strain evidence="3">WA0000018081</strain>
    </source>
</reference>
<keyword evidence="1" id="KW-1133">Transmembrane helix</keyword>
<dbReference type="Pfam" id="PF01569">
    <property type="entry name" value="PAP2"/>
    <property type="match status" value="1"/>
</dbReference>
<evidence type="ECO:0000259" key="2">
    <source>
        <dbReference type="SMART" id="SM00014"/>
    </source>
</evidence>
<dbReference type="GO" id="GO:0042392">
    <property type="term" value="F:sphingosine-1-phosphate phosphatase activity"/>
    <property type="evidence" value="ECO:0007669"/>
    <property type="project" value="TreeGrafter"/>
</dbReference>
<evidence type="ECO:0000313" key="4">
    <source>
        <dbReference type="Proteomes" id="UP000613177"/>
    </source>
</evidence>
<evidence type="ECO:0000256" key="1">
    <source>
        <dbReference type="SAM" id="Phobius"/>
    </source>
</evidence>
<dbReference type="InterPro" id="IPR000326">
    <property type="entry name" value="PAP2/HPO"/>
</dbReference>
<dbReference type="PANTHER" id="PTHR14969:SF13">
    <property type="entry name" value="AT30094P"/>
    <property type="match status" value="1"/>
</dbReference>
<name>A0A8H7SJZ1_9FUNG</name>
<keyword evidence="1" id="KW-0472">Membrane</keyword>
<comment type="caution">
    <text evidence="3">The sequence shown here is derived from an EMBL/GenBank/DDBJ whole genome shotgun (WGS) entry which is preliminary data.</text>
</comment>
<dbReference type="PANTHER" id="PTHR14969">
    <property type="entry name" value="SPHINGOSINE-1-PHOSPHATE PHOSPHOHYDROLASE"/>
    <property type="match status" value="1"/>
</dbReference>
<evidence type="ECO:0000313" key="3">
    <source>
        <dbReference type="EMBL" id="KAG2229875.1"/>
    </source>
</evidence>